<organism evidence="1 2">
    <name type="scientific">Laodelphax striatellus</name>
    <name type="common">Small brown planthopper</name>
    <name type="synonym">Delphax striatella</name>
    <dbReference type="NCBI Taxonomy" id="195883"/>
    <lineage>
        <taxon>Eukaryota</taxon>
        <taxon>Metazoa</taxon>
        <taxon>Ecdysozoa</taxon>
        <taxon>Arthropoda</taxon>
        <taxon>Hexapoda</taxon>
        <taxon>Insecta</taxon>
        <taxon>Pterygota</taxon>
        <taxon>Neoptera</taxon>
        <taxon>Paraneoptera</taxon>
        <taxon>Hemiptera</taxon>
        <taxon>Auchenorrhyncha</taxon>
        <taxon>Fulgoroidea</taxon>
        <taxon>Delphacidae</taxon>
        <taxon>Criomorphinae</taxon>
        <taxon>Laodelphax</taxon>
    </lineage>
</organism>
<gene>
    <name evidence="1" type="ORF">LSTR_LSTR006339</name>
</gene>
<name>A0A482XE96_LAOST</name>
<comment type="caution">
    <text evidence="1">The sequence shown here is derived from an EMBL/GenBank/DDBJ whole genome shotgun (WGS) entry which is preliminary data.</text>
</comment>
<accession>A0A482XE96</accession>
<sequence>MSDRRGFVGRASMFLGSLRGCCLGKSVRVILGTGKHKTRTSRPGRSLTRLAAETCAPGTPCRQAARQQLEAQINRPATPASTPDPASSTSFFDPSFYLLFCSACTCANRACKNSRLVFCHTVKKRDFSPHTDEASNPCSLFPRPRTQWVFGKSGDVKSTHREGDVVLIRAFCPKRRFSLLSCTGNAEQFVLKNCHWSSERNQMENRVKQAGIWRYPTWHDCLHYNVLCQIEWTTAERSASR</sequence>
<dbReference type="InParanoid" id="A0A482XE96"/>
<protein>
    <submittedName>
        <fullName evidence="1">Uncharacterized protein</fullName>
    </submittedName>
</protein>
<proteinExistence type="predicted"/>
<dbReference type="Proteomes" id="UP000291343">
    <property type="component" value="Unassembled WGS sequence"/>
</dbReference>
<evidence type="ECO:0000313" key="1">
    <source>
        <dbReference type="EMBL" id="RZF43798.1"/>
    </source>
</evidence>
<evidence type="ECO:0000313" key="2">
    <source>
        <dbReference type="Proteomes" id="UP000291343"/>
    </source>
</evidence>
<reference evidence="1 2" key="1">
    <citation type="journal article" date="2017" name="Gigascience">
        <title>Genome sequence of the small brown planthopper, Laodelphax striatellus.</title>
        <authorList>
            <person name="Zhu J."/>
            <person name="Jiang F."/>
            <person name="Wang X."/>
            <person name="Yang P."/>
            <person name="Bao Y."/>
            <person name="Zhao W."/>
            <person name="Wang W."/>
            <person name="Lu H."/>
            <person name="Wang Q."/>
            <person name="Cui N."/>
            <person name="Li J."/>
            <person name="Chen X."/>
            <person name="Luo L."/>
            <person name="Yu J."/>
            <person name="Kang L."/>
            <person name="Cui F."/>
        </authorList>
    </citation>
    <scope>NUCLEOTIDE SEQUENCE [LARGE SCALE GENOMIC DNA]</scope>
    <source>
        <strain evidence="1">Lst14</strain>
    </source>
</reference>
<dbReference type="AlphaFoldDB" id="A0A482XE96"/>
<keyword evidence="2" id="KW-1185">Reference proteome</keyword>
<dbReference type="EMBL" id="QKKF02012197">
    <property type="protein sequence ID" value="RZF43798.1"/>
    <property type="molecule type" value="Genomic_DNA"/>
</dbReference>